<proteinExistence type="inferred from homology"/>
<evidence type="ECO:0000256" key="3">
    <source>
        <dbReference type="ARBA" id="ARBA00023027"/>
    </source>
</evidence>
<protein>
    <submittedName>
        <fullName evidence="7">D-lactate dehydrogenase</fullName>
    </submittedName>
</protein>
<sequence length="339" mass="38345">MKVAFFELEGWEVPIIERELKPKNFEILKLEREPLTERKVSEIRDVEVLSVFIYSRVGREIIDSLPNLKLITTRSTGFDHIDINYAKERGIGVCNVPDYGMETVAEYTLLLILSLLRKLKPTLERVCRGIFSREGLRGNDLEGKTVGIVGTGRIGSRLIKLLSGFDVNVVAYDVKPRESLVKDFKVKYVSLEELLKTSDIVTLHVPYLPSTHHLINKENVKLLKDGAFLINTSRGAVVETEAVIEALKSGKLSGVALDTFEGEEVWTEEELIIFRGEKDISPEILKKAIESFSLTQFDNAIVTPHNAYNTHEAIMRILQKTLNNIVSFKEKGRCIYPVV</sequence>
<evidence type="ECO:0000259" key="6">
    <source>
        <dbReference type="Pfam" id="PF02826"/>
    </source>
</evidence>
<evidence type="ECO:0000313" key="7">
    <source>
        <dbReference type="EMBL" id="SMO48750.1"/>
    </source>
</evidence>
<dbReference type="PROSITE" id="PS00670">
    <property type="entry name" value="D_2_HYDROXYACID_DH_2"/>
    <property type="match status" value="1"/>
</dbReference>
<dbReference type="AlphaFoldDB" id="A0A521BQC0"/>
<feature type="domain" description="D-isomer specific 2-hydroxyacid dehydrogenase catalytic" evidence="5">
    <location>
        <begin position="23"/>
        <end position="338"/>
    </location>
</feature>
<evidence type="ECO:0000256" key="2">
    <source>
        <dbReference type="ARBA" id="ARBA00023002"/>
    </source>
</evidence>
<dbReference type="PANTHER" id="PTHR43026:SF1">
    <property type="entry name" value="2-HYDROXYACID DEHYDROGENASE HOMOLOG 1-RELATED"/>
    <property type="match status" value="1"/>
</dbReference>
<dbReference type="FunFam" id="3.40.50.720:FF:000041">
    <property type="entry name" value="D-3-phosphoglycerate dehydrogenase"/>
    <property type="match status" value="1"/>
</dbReference>
<evidence type="ECO:0000313" key="8">
    <source>
        <dbReference type="Proteomes" id="UP000317315"/>
    </source>
</evidence>
<dbReference type="PROSITE" id="PS00065">
    <property type="entry name" value="D_2_HYDROXYACID_DH_1"/>
    <property type="match status" value="1"/>
</dbReference>
<reference evidence="7 8" key="1">
    <citation type="submission" date="2017-05" db="EMBL/GenBank/DDBJ databases">
        <authorList>
            <person name="Varghese N."/>
            <person name="Submissions S."/>
        </authorList>
    </citation>
    <scope>NUCLEOTIDE SEQUENCE [LARGE SCALE GENOMIC DNA]</scope>
    <source>
        <strain evidence="7 8">DSM 16304</strain>
    </source>
</reference>
<name>A0A521BQC0_9BACT</name>
<dbReference type="InterPro" id="IPR058205">
    <property type="entry name" value="D-LDH-like"/>
</dbReference>
<dbReference type="Pfam" id="PF02826">
    <property type="entry name" value="2-Hacid_dh_C"/>
    <property type="match status" value="1"/>
</dbReference>
<keyword evidence="3" id="KW-0520">NAD</keyword>
<dbReference type="GO" id="GO:0051287">
    <property type="term" value="F:NAD binding"/>
    <property type="evidence" value="ECO:0007669"/>
    <property type="project" value="InterPro"/>
</dbReference>
<dbReference type="Proteomes" id="UP000317315">
    <property type="component" value="Unassembled WGS sequence"/>
</dbReference>
<dbReference type="SUPFAM" id="SSF52283">
    <property type="entry name" value="Formate/glycerate dehydrogenase catalytic domain-like"/>
    <property type="match status" value="1"/>
</dbReference>
<dbReference type="InterPro" id="IPR029752">
    <property type="entry name" value="D-isomer_DH_CS1"/>
</dbReference>
<organism evidence="7 8">
    <name type="scientific">Balnearium lithotrophicum</name>
    <dbReference type="NCBI Taxonomy" id="223788"/>
    <lineage>
        <taxon>Bacteria</taxon>
        <taxon>Pseudomonadati</taxon>
        <taxon>Aquificota</taxon>
        <taxon>Aquificia</taxon>
        <taxon>Desulfurobacteriales</taxon>
        <taxon>Desulfurobacteriaceae</taxon>
        <taxon>Balnearium</taxon>
    </lineage>
</organism>
<keyword evidence="2 4" id="KW-0560">Oxidoreductase</keyword>
<evidence type="ECO:0000259" key="5">
    <source>
        <dbReference type="Pfam" id="PF00389"/>
    </source>
</evidence>
<dbReference type="RefSeq" id="WP_142934692.1">
    <property type="nucleotide sequence ID" value="NZ_FXTM01000006.1"/>
</dbReference>
<dbReference type="InterPro" id="IPR029753">
    <property type="entry name" value="D-isomer_DH_CS"/>
</dbReference>
<keyword evidence="8" id="KW-1185">Reference proteome</keyword>
<dbReference type="PANTHER" id="PTHR43026">
    <property type="entry name" value="2-HYDROXYACID DEHYDROGENASE HOMOLOG 1-RELATED"/>
    <property type="match status" value="1"/>
</dbReference>
<evidence type="ECO:0000256" key="4">
    <source>
        <dbReference type="RuleBase" id="RU003719"/>
    </source>
</evidence>
<dbReference type="GO" id="GO:0006564">
    <property type="term" value="P:L-serine biosynthetic process"/>
    <property type="evidence" value="ECO:0007669"/>
    <property type="project" value="UniProtKB-ARBA"/>
</dbReference>
<dbReference type="OrthoDB" id="9805416at2"/>
<gene>
    <name evidence="7" type="ORF">SAMN06269117_10665</name>
</gene>
<dbReference type="Pfam" id="PF00389">
    <property type="entry name" value="2-Hacid_dh"/>
    <property type="match status" value="1"/>
</dbReference>
<feature type="domain" description="D-isomer specific 2-hydroxyacid dehydrogenase NAD-binding" evidence="6">
    <location>
        <begin position="110"/>
        <end position="307"/>
    </location>
</feature>
<evidence type="ECO:0000256" key="1">
    <source>
        <dbReference type="ARBA" id="ARBA00005854"/>
    </source>
</evidence>
<comment type="similarity">
    <text evidence="1 4">Belongs to the D-isomer specific 2-hydroxyacid dehydrogenase family.</text>
</comment>
<dbReference type="GO" id="GO:0047545">
    <property type="term" value="F:(S)-2-hydroxyglutarate dehydrogenase activity"/>
    <property type="evidence" value="ECO:0007669"/>
    <property type="project" value="UniProtKB-ARBA"/>
</dbReference>
<dbReference type="PROSITE" id="PS00671">
    <property type="entry name" value="D_2_HYDROXYACID_DH_3"/>
    <property type="match status" value="1"/>
</dbReference>
<accession>A0A521BQC0</accession>
<dbReference type="GO" id="GO:0004617">
    <property type="term" value="F:phosphoglycerate dehydrogenase activity"/>
    <property type="evidence" value="ECO:0007669"/>
    <property type="project" value="UniProtKB-ARBA"/>
</dbReference>
<dbReference type="GO" id="GO:0008720">
    <property type="term" value="F:D-lactate dehydrogenase (NAD+) activity"/>
    <property type="evidence" value="ECO:0007669"/>
    <property type="project" value="TreeGrafter"/>
</dbReference>
<dbReference type="InterPro" id="IPR036291">
    <property type="entry name" value="NAD(P)-bd_dom_sf"/>
</dbReference>
<dbReference type="InterPro" id="IPR006139">
    <property type="entry name" value="D-isomer_2_OHA_DH_cat_dom"/>
</dbReference>
<dbReference type="EMBL" id="FXTM01000006">
    <property type="protein sequence ID" value="SMO48750.1"/>
    <property type="molecule type" value="Genomic_DNA"/>
</dbReference>
<dbReference type="Gene3D" id="3.40.50.720">
    <property type="entry name" value="NAD(P)-binding Rossmann-like Domain"/>
    <property type="match status" value="2"/>
</dbReference>
<dbReference type="InterPro" id="IPR006140">
    <property type="entry name" value="D-isomer_DH_NAD-bd"/>
</dbReference>
<dbReference type="SUPFAM" id="SSF51735">
    <property type="entry name" value="NAD(P)-binding Rossmann-fold domains"/>
    <property type="match status" value="1"/>
</dbReference>